<dbReference type="AlphaFoldDB" id="A0A8H6Z3W3"/>
<feature type="signal peptide" evidence="1">
    <location>
        <begin position="1"/>
        <end position="20"/>
    </location>
</feature>
<proteinExistence type="predicted"/>
<feature type="chain" id="PRO_5034385424" evidence="1">
    <location>
        <begin position="21"/>
        <end position="285"/>
    </location>
</feature>
<evidence type="ECO:0000256" key="1">
    <source>
        <dbReference type="SAM" id="SignalP"/>
    </source>
</evidence>
<dbReference type="Gene3D" id="2.60.120.200">
    <property type="match status" value="1"/>
</dbReference>
<evidence type="ECO:0000313" key="3">
    <source>
        <dbReference type="EMBL" id="KAF7371858.1"/>
    </source>
</evidence>
<keyword evidence="4" id="KW-1185">Reference proteome</keyword>
<dbReference type="InterPro" id="IPR013320">
    <property type="entry name" value="ConA-like_dom_sf"/>
</dbReference>
<dbReference type="PANTHER" id="PTHR10963:SF60">
    <property type="entry name" value="GRAM-NEGATIVE BACTERIA-BINDING PROTEIN 1-RELATED"/>
    <property type="match status" value="1"/>
</dbReference>
<dbReference type="InterPro" id="IPR000757">
    <property type="entry name" value="Beta-glucanase-like"/>
</dbReference>
<gene>
    <name evidence="3" type="ORF">MVEN_00042800</name>
</gene>
<protein>
    <submittedName>
        <fullName evidence="3">Glycoside hydrolase family 16 protein</fullName>
    </submittedName>
</protein>
<dbReference type="SUPFAM" id="SSF49899">
    <property type="entry name" value="Concanavalin A-like lectins/glucanases"/>
    <property type="match status" value="1"/>
</dbReference>
<keyword evidence="1" id="KW-0732">Signal</keyword>
<dbReference type="PROSITE" id="PS51762">
    <property type="entry name" value="GH16_2"/>
    <property type="match status" value="1"/>
</dbReference>
<dbReference type="Pfam" id="PF26113">
    <property type="entry name" value="GH16_XgeA"/>
    <property type="match status" value="1"/>
</dbReference>
<keyword evidence="3" id="KW-0378">Hydrolase</keyword>
<dbReference type="OrthoDB" id="192832at2759"/>
<dbReference type="PANTHER" id="PTHR10963">
    <property type="entry name" value="GLYCOSYL HYDROLASE-RELATED"/>
    <property type="match status" value="1"/>
</dbReference>
<dbReference type="GO" id="GO:0005975">
    <property type="term" value="P:carbohydrate metabolic process"/>
    <property type="evidence" value="ECO:0007669"/>
    <property type="project" value="InterPro"/>
</dbReference>
<dbReference type="Proteomes" id="UP000620124">
    <property type="component" value="Unassembled WGS sequence"/>
</dbReference>
<feature type="domain" description="GH16" evidence="2">
    <location>
        <begin position="10"/>
        <end position="285"/>
    </location>
</feature>
<dbReference type="EMBL" id="JACAZI010000001">
    <property type="protein sequence ID" value="KAF7371858.1"/>
    <property type="molecule type" value="Genomic_DNA"/>
</dbReference>
<organism evidence="3 4">
    <name type="scientific">Mycena venus</name>
    <dbReference type="NCBI Taxonomy" id="2733690"/>
    <lineage>
        <taxon>Eukaryota</taxon>
        <taxon>Fungi</taxon>
        <taxon>Dikarya</taxon>
        <taxon>Basidiomycota</taxon>
        <taxon>Agaricomycotina</taxon>
        <taxon>Agaricomycetes</taxon>
        <taxon>Agaricomycetidae</taxon>
        <taxon>Agaricales</taxon>
        <taxon>Marasmiineae</taxon>
        <taxon>Mycenaceae</taxon>
        <taxon>Mycena</taxon>
    </lineage>
</organism>
<accession>A0A8H6Z3W3</accession>
<reference evidence="3" key="1">
    <citation type="submission" date="2020-05" db="EMBL/GenBank/DDBJ databases">
        <title>Mycena genomes resolve the evolution of fungal bioluminescence.</title>
        <authorList>
            <person name="Tsai I.J."/>
        </authorList>
    </citation>
    <scope>NUCLEOTIDE SEQUENCE</scope>
    <source>
        <strain evidence="3">CCC161011</strain>
    </source>
</reference>
<comment type="caution">
    <text evidence="3">The sequence shown here is derived from an EMBL/GenBank/DDBJ whole genome shotgun (WGS) entry which is preliminary data.</text>
</comment>
<dbReference type="GO" id="GO:0004553">
    <property type="term" value="F:hydrolase activity, hydrolyzing O-glycosyl compounds"/>
    <property type="evidence" value="ECO:0007669"/>
    <property type="project" value="InterPro"/>
</dbReference>
<dbReference type="InterPro" id="IPR050546">
    <property type="entry name" value="Glycosyl_Hydrlase_16"/>
</dbReference>
<evidence type="ECO:0000259" key="2">
    <source>
        <dbReference type="PROSITE" id="PS51762"/>
    </source>
</evidence>
<sequence length="285" mass="31710">MPPIAALLLPLWSLLPIISASVPMLAGFSVVWSDDFQGDHYAGVDTAKWNQFVGRSDNNAELEFYTPRTNNVHLSGDGQVYIVPTLSNGTWYSARLESVASQACDEGRAMVFQASLWVPDLTGSPPEFAGLWPAFWALGNDLRTDGVLWPECGEWDIFEATNKLGDMNQGTLHFQNADGSHNDSFHGRTVYTTGQYHTWALEVDRRSSDWTKQAVTWYLDDTAFYTVTGAQIGGFQEWTQLADRPYYIILNMAIGGDYPGDPTSQTLSGFDASMRVEYVAIYKSD</sequence>
<evidence type="ECO:0000313" key="4">
    <source>
        <dbReference type="Proteomes" id="UP000620124"/>
    </source>
</evidence>
<name>A0A8H6Z3W3_9AGAR</name>